<proteinExistence type="predicted"/>
<gene>
    <name evidence="2" type="ORF">ACFFRI_15950</name>
</gene>
<dbReference type="Pfam" id="PF02585">
    <property type="entry name" value="PIG-L"/>
    <property type="match status" value="1"/>
</dbReference>
<dbReference type="RefSeq" id="WP_211351218.1">
    <property type="nucleotide sequence ID" value="NZ_JBHMDG010000022.1"/>
</dbReference>
<comment type="caution">
    <text evidence="2">The sequence shown here is derived from an EMBL/GenBank/DDBJ whole genome shotgun (WGS) entry which is preliminary data.</text>
</comment>
<evidence type="ECO:0000256" key="1">
    <source>
        <dbReference type="ARBA" id="ARBA00022833"/>
    </source>
</evidence>
<protein>
    <submittedName>
        <fullName evidence="2">PIG-L deacetylase family protein</fullName>
        <ecNumber evidence="2">3.5.1.-</ecNumber>
    </submittedName>
</protein>
<keyword evidence="1" id="KW-0862">Zinc</keyword>
<sequence length="190" mass="19717">MVSFAHDEAGTPAETWRHALLGLDLPVLDLPVLEVAAPTTRVVVLAAHPDDETLGAGGLVARAHLAGLEVAVVVATRGERCHPRSPTHSPEQLGALRERELEDALDVLSPGTRAEQLGLADGGVSDHEADLVARVVDLVGDGRHTLLVAPWRGDGHPDHEAVGRAAATAAARNRRPAAGVPGLVLALGHT</sequence>
<dbReference type="EMBL" id="JBHMDG010000022">
    <property type="protein sequence ID" value="MFB9314550.1"/>
    <property type="molecule type" value="Genomic_DNA"/>
</dbReference>
<dbReference type="PANTHER" id="PTHR12993:SF29">
    <property type="entry name" value="BLR3841 PROTEIN"/>
    <property type="match status" value="1"/>
</dbReference>
<keyword evidence="2" id="KW-0378">Hydrolase</keyword>
<dbReference type="InterPro" id="IPR024078">
    <property type="entry name" value="LmbE-like_dom_sf"/>
</dbReference>
<dbReference type="Gene3D" id="3.40.50.10320">
    <property type="entry name" value="LmbE-like"/>
    <property type="match status" value="1"/>
</dbReference>
<keyword evidence="3" id="KW-1185">Reference proteome</keyword>
<dbReference type="Proteomes" id="UP001589750">
    <property type="component" value="Unassembled WGS sequence"/>
</dbReference>
<evidence type="ECO:0000313" key="2">
    <source>
        <dbReference type="EMBL" id="MFB9314550.1"/>
    </source>
</evidence>
<dbReference type="InterPro" id="IPR003737">
    <property type="entry name" value="GlcNAc_PI_deacetylase-related"/>
</dbReference>
<reference evidence="2 3" key="1">
    <citation type="submission" date="2024-09" db="EMBL/GenBank/DDBJ databases">
        <authorList>
            <person name="Sun Q."/>
            <person name="Mori K."/>
        </authorList>
    </citation>
    <scope>NUCLEOTIDE SEQUENCE [LARGE SCALE GENOMIC DNA]</scope>
    <source>
        <strain evidence="2 3">JCM 9626</strain>
    </source>
</reference>
<evidence type="ECO:0000313" key="3">
    <source>
        <dbReference type="Proteomes" id="UP001589750"/>
    </source>
</evidence>
<dbReference type="GO" id="GO:0016787">
    <property type="term" value="F:hydrolase activity"/>
    <property type="evidence" value="ECO:0007669"/>
    <property type="project" value="UniProtKB-KW"/>
</dbReference>
<organism evidence="2 3">
    <name type="scientific">Nocardioides plantarum</name>
    <dbReference type="NCBI Taxonomy" id="29299"/>
    <lineage>
        <taxon>Bacteria</taxon>
        <taxon>Bacillati</taxon>
        <taxon>Actinomycetota</taxon>
        <taxon>Actinomycetes</taxon>
        <taxon>Propionibacteriales</taxon>
        <taxon>Nocardioidaceae</taxon>
        <taxon>Nocardioides</taxon>
    </lineage>
</organism>
<dbReference type="EC" id="3.5.1.-" evidence="2"/>
<dbReference type="PANTHER" id="PTHR12993">
    <property type="entry name" value="N-ACETYLGLUCOSAMINYL-PHOSPHATIDYLINOSITOL DE-N-ACETYLASE-RELATED"/>
    <property type="match status" value="1"/>
</dbReference>
<name>A0ABV5KFB6_9ACTN</name>
<dbReference type="SUPFAM" id="SSF102588">
    <property type="entry name" value="LmbE-like"/>
    <property type="match status" value="1"/>
</dbReference>
<accession>A0ABV5KFB6</accession>